<dbReference type="SUPFAM" id="SSF52047">
    <property type="entry name" value="RNI-like"/>
    <property type="match status" value="1"/>
</dbReference>
<dbReference type="eggNOG" id="ENOG502SUZN">
    <property type="taxonomic scope" value="Eukaryota"/>
</dbReference>
<reference evidence="2 3" key="1">
    <citation type="journal article" date="2008" name="Nat. Biotechnol.">
        <title>Genome sequencing and analysis of the filamentous fungus Penicillium chrysogenum.</title>
        <authorList>
            <person name="van den Berg M.A."/>
            <person name="Albang R."/>
            <person name="Albermann K."/>
            <person name="Badger J.H."/>
            <person name="Daran J.-M."/>
            <person name="Driessen A.J.M."/>
            <person name="Garcia-Estrada C."/>
            <person name="Fedorova N.D."/>
            <person name="Harris D.M."/>
            <person name="Heijne W.H.M."/>
            <person name="Joardar V.S."/>
            <person name="Kiel J.A.K.W."/>
            <person name="Kovalchuk A."/>
            <person name="Martin J.F."/>
            <person name="Nierman W.C."/>
            <person name="Nijland J.G."/>
            <person name="Pronk J.T."/>
            <person name="Roubos J.A."/>
            <person name="van der Klei I.J."/>
            <person name="van Peij N.N.M.E."/>
            <person name="Veenhuis M."/>
            <person name="von Doehren H."/>
            <person name="Wagner C."/>
            <person name="Wortman J.R."/>
            <person name="Bovenberg R.A.L."/>
        </authorList>
    </citation>
    <scope>NUCLEOTIDE SEQUENCE [LARGE SCALE GENOMIC DNA]</scope>
    <source>
        <strain evidence="3">ATCC 28089 / DSM 1075 / NRRL 1951 / Wisconsin 54-1255</strain>
    </source>
</reference>
<dbReference type="AlphaFoldDB" id="B6H197"/>
<evidence type="ECO:0000313" key="2">
    <source>
        <dbReference type="EMBL" id="CAP91160.1"/>
    </source>
</evidence>
<dbReference type="VEuPathDB" id="FungiDB:PCH_Pc13g00910"/>
<dbReference type="Proteomes" id="UP000000724">
    <property type="component" value="Contig Pc00c13"/>
</dbReference>
<dbReference type="InterPro" id="IPR036047">
    <property type="entry name" value="F-box-like_dom_sf"/>
</dbReference>
<dbReference type="SUPFAM" id="SSF81383">
    <property type="entry name" value="F-box domain"/>
    <property type="match status" value="1"/>
</dbReference>
<dbReference type="BioCyc" id="PCHR:PC13G00910-MONOMER"/>
<accession>B6H197</accession>
<dbReference type="EMBL" id="AM920428">
    <property type="protein sequence ID" value="CAP91160.1"/>
    <property type="molecule type" value="Genomic_DNA"/>
</dbReference>
<feature type="domain" description="F-box" evidence="1">
    <location>
        <begin position="11"/>
        <end position="57"/>
    </location>
</feature>
<dbReference type="OrthoDB" id="4396256at2759"/>
<dbReference type="InterPro" id="IPR001810">
    <property type="entry name" value="F-box_dom"/>
</dbReference>
<name>B6H197_PENRW</name>
<keyword evidence="3" id="KW-1185">Reference proteome</keyword>
<dbReference type="CDD" id="cd09917">
    <property type="entry name" value="F-box_SF"/>
    <property type="match status" value="1"/>
</dbReference>
<dbReference type="HOGENOM" id="CLU_042085_0_0_1"/>
<dbReference type="PROSITE" id="PS50181">
    <property type="entry name" value="FBOX"/>
    <property type="match status" value="1"/>
</dbReference>
<sequence length="362" mass="41366">MSAGGIMDGRIPDLQALPTEILHLILTSLESWEIKAFSLVNRRLRDVCLPYLFYRVRFNFSEAGLDGLQQLRHSVVRLHVKSLNYTVPELIKPDILSFETFKSEMLTPKSYVEEAKELYDCGYPADECPPYMVIYETLRTICENQQEILENHKNIDVLSSVLAALPRLRELELDFCPSIDEPQWVDSYLSLGMTAKEVSNTYHIQAVTKALQRRPECIAPLVTIELSSLDLPHYSSWELPKFPSLSGALELLLEHCTTLRITGDSAPLELLSRSTVKLRKLILGHVNISYTAWREFLETNRQTIISIGFYDTHLIRGLAEIQELSPKLLPAVLPGFAFSTKKSTDYWKMPYWETGWIIQLGS</sequence>
<evidence type="ECO:0000259" key="1">
    <source>
        <dbReference type="PROSITE" id="PS50181"/>
    </source>
</evidence>
<proteinExistence type="predicted"/>
<organism evidence="2 3">
    <name type="scientific">Penicillium rubens (strain ATCC 28089 / DSM 1075 / NRRL 1951 / Wisconsin 54-1255)</name>
    <name type="common">Penicillium chrysogenum</name>
    <dbReference type="NCBI Taxonomy" id="500485"/>
    <lineage>
        <taxon>Eukaryota</taxon>
        <taxon>Fungi</taxon>
        <taxon>Dikarya</taxon>
        <taxon>Ascomycota</taxon>
        <taxon>Pezizomycotina</taxon>
        <taxon>Eurotiomycetes</taxon>
        <taxon>Eurotiomycetidae</taxon>
        <taxon>Eurotiales</taxon>
        <taxon>Aspergillaceae</taxon>
        <taxon>Penicillium</taxon>
        <taxon>Penicillium chrysogenum species complex</taxon>
    </lineage>
</organism>
<protein>
    <submittedName>
        <fullName evidence="2">Pc13g00910 protein</fullName>
    </submittedName>
</protein>
<dbReference type="OMA" id="ADECPPY"/>
<evidence type="ECO:0000313" key="3">
    <source>
        <dbReference type="Proteomes" id="UP000000724"/>
    </source>
</evidence>
<dbReference type="STRING" id="500485.B6H197"/>
<gene>
    <name evidence="2" type="ORF">Pc13g00910</name>
    <name evidence="2" type="ORF">PCH_Pc13g00910</name>
</gene>
<dbReference type="Pfam" id="PF12937">
    <property type="entry name" value="F-box-like"/>
    <property type="match status" value="1"/>
</dbReference>